<protein>
    <submittedName>
        <fullName evidence="2">Uncharacterized protein</fullName>
    </submittedName>
</protein>
<dbReference type="OrthoDB" id="2803164at2759"/>
<evidence type="ECO:0000256" key="1">
    <source>
        <dbReference type="SAM" id="MobiDB-lite"/>
    </source>
</evidence>
<dbReference type="EMBL" id="LUGG01000023">
    <property type="protein sequence ID" value="OBZ67744.1"/>
    <property type="molecule type" value="Genomic_DNA"/>
</dbReference>
<reference evidence="2 3" key="1">
    <citation type="submission" date="2016-03" db="EMBL/GenBank/DDBJ databases">
        <title>Whole genome sequencing of Grifola frondosa 9006-11.</title>
        <authorList>
            <person name="Min B."/>
            <person name="Park H."/>
            <person name="Kim J.-G."/>
            <person name="Cho H."/>
            <person name="Oh Y.-L."/>
            <person name="Kong W.-S."/>
            <person name="Choi I.-G."/>
        </authorList>
    </citation>
    <scope>NUCLEOTIDE SEQUENCE [LARGE SCALE GENOMIC DNA]</scope>
    <source>
        <strain evidence="2 3">9006-11</strain>
    </source>
</reference>
<dbReference type="AlphaFoldDB" id="A0A1C7LY32"/>
<evidence type="ECO:0000313" key="2">
    <source>
        <dbReference type="EMBL" id="OBZ67744.1"/>
    </source>
</evidence>
<evidence type="ECO:0000313" key="3">
    <source>
        <dbReference type="Proteomes" id="UP000092993"/>
    </source>
</evidence>
<accession>A0A1C7LY32</accession>
<proteinExistence type="predicted"/>
<comment type="caution">
    <text evidence="2">The sequence shown here is derived from an EMBL/GenBank/DDBJ whole genome shotgun (WGS) entry which is preliminary data.</text>
</comment>
<organism evidence="2 3">
    <name type="scientific">Grifola frondosa</name>
    <name type="common">Maitake</name>
    <name type="synonym">Polyporus frondosus</name>
    <dbReference type="NCBI Taxonomy" id="5627"/>
    <lineage>
        <taxon>Eukaryota</taxon>
        <taxon>Fungi</taxon>
        <taxon>Dikarya</taxon>
        <taxon>Basidiomycota</taxon>
        <taxon>Agaricomycotina</taxon>
        <taxon>Agaricomycetes</taxon>
        <taxon>Polyporales</taxon>
        <taxon>Grifolaceae</taxon>
        <taxon>Grifola</taxon>
    </lineage>
</organism>
<feature type="region of interest" description="Disordered" evidence="1">
    <location>
        <begin position="375"/>
        <end position="413"/>
    </location>
</feature>
<dbReference type="Proteomes" id="UP000092993">
    <property type="component" value="Unassembled WGS sequence"/>
</dbReference>
<keyword evidence="3" id="KW-1185">Reference proteome</keyword>
<feature type="compositionally biased region" description="Basic residues" evidence="1">
    <location>
        <begin position="382"/>
        <end position="396"/>
    </location>
</feature>
<sequence length="451" mass="50413">MPHSILRLSLIRSSSFPCAVAMSSVHYGGTTVTLAKPNVPAKRKIPPTLSRERRREIAEDSRQKKAQITADIQKWYDDAVTYSNDLSEKYGKKPDHYFNLMFSGGTKAGDNRKPNAYNAWVHHIAKEVNEDAEIGTAISLVDLQRDRMDDYRALTTEQKTAMISDLIDTRDSKSAGLRLCQRARTQDINTTCAKIEQLITGASCRDGIDGFYCLFSNTPDFRMEPRWYFTKKEIASFLQGGVVHKGFDLDRIGALAEAFAVAGCDYMSMLRTSKSKAEYLKTEIRNRISSLLCEITGNPKATMNYVNYERDIVLHYGIQLVGWTADKFSNPSELSNSLGPLQKLKNALENGDCRFERLSTTELAERQKKFDEKVDAGVVSQRKTRKDAGKKRGKRRSAGEQADGGEVGTSAGEEIVDLHPSVAAQRMEQHRNGHISAYIPCLHAASSCFIT</sequence>
<gene>
    <name evidence="2" type="ORF">A0H81_12133</name>
</gene>
<name>A0A1C7LY32_GRIFR</name>
<dbReference type="OMA" id="SWAFNIR"/>
<dbReference type="STRING" id="5627.A0A1C7LY32"/>